<dbReference type="EMBL" id="OOIL02002239">
    <property type="protein sequence ID" value="VFQ81064.1"/>
    <property type="molecule type" value="Genomic_DNA"/>
</dbReference>
<dbReference type="InterPro" id="IPR044834">
    <property type="entry name" value="PATL"/>
</dbReference>
<dbReference type="InterPro" id="IPR011074">
    <property type="entry name" value="CRAL/TRIO_N_dom"/>
</dbReference>
<evidence type="ECO:0008006" key="15">
    <source>
        <dbReference type="Google" id="ProtNLM"/>
    </source>
</evidence>
<evidence type="ECO:0000256" key="8">
    <source>
        <dbReference type="ARBA" id="ARBA00023136"/>
    </source>
</evidence>
<keyword evidence="5" id="KW-0963">Cytoplasm</keyword>
<dbReference type="InterPro" id="IPR056794">
    <property type="entry name" value="PATL1-6_C_GOLD"/>
</dbReference>
<feature type="compositionally biased region" description="Basic and acidic residues" evidence="10">
    <location>
        <begin position="18"/>
        <end position="34"/>
    </location>
</feature>
<evidence type="ECO:0000256" key="2">
    <source>
        <dbReference type="ARBA" id="ARBA00004496"/>
    </source>
</evidence>
<dbReference type="GO" id="GO:0016020">
    <property type="term" value="C:membrane"/>
    <property type="evidence" value="ECO:0007669"/>
    <property type="project" value="UniProtKB-SubCell"/>
</dbReference>
<dbReference type="SUPFAM" id="SSF52087">
    <property type="entry name" value="CRAL/TRIO domain"/>
    <property type="match status" value="1"/>
</dbReference>
<reference evidence="13 14" key="1">
    <citation type="submission" date="2018-04" db="EMBL/GenBank/DDBJ databases">
        <authorList>
            <person name="Vogel A."/>
        </authorList>
    </citation>
    <scope>NUCLEOTIDE SEQUENCE [LARGE SCALE GENOMIC DNA]</scope>
</reference>
<dbReference type="InterPro" id="IPR036865">
    <property type="entry name" value="CRAL-TRIO_dom_sf"/>
</dbReference>
<sequence>MAVETDKASAPEAPAAGDAKDVAVSDVPVAEKPEAPGSEAETAVKTEAPEEAAAEGEKGKPPVTESTSFKEESNKVEELPNPEKKALDEFKQLIQEALNNHEFTAPPPPAKEEEKKPAAAEEEPTPEKKETEDSVPPATEAPAATAAEEEPPKADKTEEPIPEPATAEAEEKIDEKSVAPAEEIKETIVESATSPALPDTQPEQVSIWGIPLLADDRSDVILLKFLRARDFRVKEAFTMLKNVVAWRKHFGIEDLLSESDLGQGLEKVVYMNGSDKEGHPICYNSFGEFQDKELYQSTFSDKEKLNRFLRWRIQFMEKSIRNLDFSPEGICTFVQVIDLKNSPGLFFFKKELRQATNRALQLLQDNYPEFVAKQVFINVPWWYPSYYKMINALFTTRTKSKFVFAGPSKSAETLFKYIAPEQVPVQYGGLSREGDYEFTTADPATEDTIKPTSKHTLEFPVNENSSLAWEARVIGWDVSYGAEFVPADEGAYTIILEKPRKIGSADETIIGTTYKADSTGKVVLTFNNQTSKRKKLLYRSKTKPLE</sequence>
<feature type="compositionally biased region" description="Basic and acidic residues" evidence="10">
    <location>
        <begin position="110"/>
        <end position="132"/>
    </location>
</feature>
<comment type="subcellular location">
    <subcellularLocation>
        <location evidence="2">Cytoplasm</location>
    </subcellularLocation>
    <subcellularLocation>
        <location evidence="1">Membrane</location>
    </subcellularLocation>
</comment>
<accession>A0A484LY89</accession>
<feature type="compositionally biased region" description="Basic and acidic residues" evidence="10">
    <location>
        <begin position="68"/>
        <end position="91"/>
    </location>
</feature>
<dbReference type="Proteomes" id="UP000595140">
    <property type="component" value="Unassembled WGS sequence"/>
</dbReference>
<name>A0A484LY89_9ASTE</name>
<proteinExistence type="inferred from homology"/>
<feature type="compositionally biased region" description="Basic and acidic residues" evidence="10">
    <location>
        <begin position="150"/>
        <end position="159"/>
    </location>
</feature>
<gene>
    <name evidence="13" type="ORF">CCAM_LOCUS22840</name>
</gene>
<dbReference type="Gene3D" id="3.40.525.10">
    <property type="entry name" value="CRAL-TRIO lipid binding domain"/>
    <property type="match status" value="1"/>
</dbReference>
<evidence type="ECO:0000259" key="12">
    <source>
        <dbReference type="PROSITE" id="PS50866"/>
    </source>
</evidence>
<dbReference type="CDD" id="cd00170">
    <property type="entry name" value="SEC14"/>
    <property type="match status" value="1"/>
</dbReference>
<dbReference type="Pfam" id="PF00650">
    <property type="entry name" value="CRAL_TRIO"/>
    <property type="match status" value="1"/>
</dbReference>
<dbReference type="GO" id="GO:0051301">
    <property type="term" value="P:cell division"/>
    <property type="evidence" value="ECO:0007669"/>
    <property type="project" value="UniProtKB-KW"/>
</dbReference>
<dbReference type="AlphaFoldDB" id="A0A484LY89"/>
<keyword evidence="6" id="KW-0132">Cell division</keyword>
<dbReference type="Pfam" id="PF03765">
    <property type="entry name" value="CRAL_TRIO_N"/>
    <property type="match status" value="1"/>
</dbReference>
<dbReference type="InterPro" id="IPR036273">
    <property type="entry name" value="CRAL/TRIO_N_dom_sf"/>
</dbReference>
<dbReference type="InterPro" id="IPR001251">
    <property type="entry name" value="CRAL-TRIO_dom"/>
</dbReference>
<keyword evidence="4" id="KW-0813">Transport</keyword>
<evidence type="ECO:0000256" key="5">
    <source>
        <dbReference type="ARBA" id="ARBA00022490"/>
    </source>
</evidence>
<feature type="compositionally biased region" description="Low complexity" evidence="10">
    <location>
        <begin position="136"/>
        <end position="146"/>
    </location>
</feature>
<evidence type="ECO:0000256" key="4">
    <source>
        <dbReference type="ARBA" id="ARBA00022448"/>
    </source>
</evidence>
<dbReference type="GO" id="GO:0008289">
    <property type="term" value="F:lipid binding"/>
    <property type="evidence" value="ECO:0007669"/>
    <property type="project" value="UniProtKB-KW"/>
</dbReference>
<dbReference type="GO" id="GO:0005737">
    <property type="term" value="C:cytoplasm"/>
    <property type="evidence" value="ECO:0007669"/>
    <property type="project" value="UniProtKB-SubCell"/>
</dbReference>
<dbReference type="Gene3D" id="2.60.120.680">
    <property type="entry name" value="GOLD domain"/>
    <property type="match status" value="1"/>
</dbReference>
<feature type="compositionally biased region" description="Basic and acidic residues" evidence="10">
    <location>
        <begin position="169"/>
        <end position="179"/>
    </location>
</feature>
<evidence type="ECO:0000256" key="9">
    <source>
        <dbReference type="ARBA" id="ARBA00023306"/>
    </source>
</evidence>
<keyword evidence="7" id="KW-0446">Lipid-binding</keyword>
<feature type="region of interest" description="Disordered" evidence="10">
    <location>
        <begin position="1"/>
        <end position="179"/>
    </location>
</feature>
<evidence type="ECO:0000313" key="14">
    <source>
        <dbReference type="Proteomes" id="UP000595140"/>
    </source>
</evidence>
<dbReference type="InterPro" id="IPR009038">
    <property type="entry name" value="GOLD_dom"/>
</dbReference>
<dbReference type="SUPFAM" id="SSF101576">
    <property type="entry name" value="Supernatant protein factor (SPF), C-terminal domain"/>
    <property type="match status" value="1"/>
</dbReference>
<organism evidence="13 14">
    <name type="scientific">Cuscuta campestris</name>
    <dbReference type="NCBI Taxonomy" id="132261"/>
    <lineage>
        <taxon>Eukaryota</taxon>
        <taxon>Viridiplantae</taxon>
        <taxon>Streptophyta</taxon>
        <taxon>Embryophyta</taxon>
        <taxon>Tracheophyta</taxon>
        <taxon>Spermatophyta</taxon>
        <taxon>Magnoliopsida</taxon>
        <taxon>eudicotyledons</taxon>
        <taxon>Gunneridae</taxon>
        <taxon>Pentapetalae</taxon>
        <taxon>asterids</taxon>
        <taxon>lamiids</taxon>
        <taxon>Solanales</taxon>
        <taxon>Convolvulaceae</taxon>
        <taxon>Cuscuteae</taxon>
        <taxon>Cuscuta</taxon>
        <taxon>Cuscuta subgen. Grammica</taxon>
        <taxon>Cuscuta sect. Cleistogrammica</taxon>
    </lineage>
</organism>
<keyword evidence="14" id="KW-1185">Reference proteome</keyword>
<keyword evidence="9" id="KW-0131">Cell cycle</keyword>
<dbReference type="SUPFAM" id="SSF46938">
    <property type="entry name" value="CRAL/TRIO N-terminal domain"/>
    <property type="match status" value="1"/>
</dbReference>
<dbReference type="SMART" id="SM01100">
    <property type="entry name" value="CRAL_TRIO_N"/>
    <property type="match status" value="1"/>
</dbReference>
<evidence type="ECO:0000256" key="7">
    <source>
        <dbReference type="ARBA" id="ARBA00023121"/>
    </source>
</evidence>
<dbReference type="InterPro" id="IPR036598">
    <property type="entry name" value="GOLD_dom_sf"/>
</dbReference>
<keyword evidence="8" id="KW-0472">Membrane</keyword>
<dbReference type="PANTHER" id="PTHR45932">
    <property type="entry name" value="PATELLIN-1"/>
    <property type="match status" value="1"/>
</dbReference>
<evidence type="ECO:0000259" key="11">
    <source>
        <dbReference type="PROSITE" id="PS50191"/>
    </source>
</evidence>
<dbReference type="PROSITE" id="PS50866">
    <property type="entry name" value="GOLD"/>
    <property type="match status" value="1"/>
</dbReference>
<dbReference type="PANTHER" id="PTHR45932:SF17">
    <property type="entry name" value="CELLULAR RETINALDEHYDE-BINDING_TRIPLE FUNCTION DOMAIN-CONTAINING PROTEIN"/>
    <property type="match status" value="1"/>
</dbReference>
<dbReference type="SMART" id="SM00516">
    <property type="entry name" value="SEC14"/>
    <property type="match status" value="1"/>
</dbReference>
<feature type="domain" description="GOLD" evidence="12">
    <location>
        <begin position="442"/>
        <end position="542"/>
    </location>
</feature>
<comment type="similarity">
    <text evidence="3">Belongs to the patellin family.</text>
</comment>
<evidence type="ECO:0000256" key="1">
    <source>
        <dbReference type="ARBA" id="ARBA00004370"/>
    </source>
</evidence>
<evidence type="ECO:0000256" key="3">
    <source>
        <dbReference type="ARBA" id="ARBA00007155"/>
    </source>
</evidence>
<evidence type="ECO:0000256" key="6">
    <source>
        <dbReference type="ARBA" id="ARBA00022618"/>
    </source>
</evidence>
<evidence type="ECO:0000313" key="13">
    <source>
        <dbReference type="EMBL" id="VFQ81064.1"/>
    </source>
</evidence>
<protein>
    <recommendedName>
        <fullName evidence="15">CRAL-TRIO domain-containing protein</fullName>
    </recommendedName>
</protein>
<dbReference type="PROSITE" id="PS50191">
    <property type="entry name" value="CRAL_TRIO"/>
    <property type="match status" value="1"/>
</dbReference>
<feature type="domain" description="CRAL-TRIO" evidence="11">
    <location>
        <begin position="258"/>
        <end position="435"/>
    </location>
</feature>
<dbReference type="Pfam" id="PF25099">
    <property type="entry name" value="GOLD_PATL1_C"/>
    <property type="match status" value="1"/>
</dbReference>
<dbReference type="OrthoDB" id="75724at2759"/>
<evidence type="ECO:0000256" key="10">
    <source>
        <dbReference type="SAM" id="MobiDB-lite"/>
    </source>
</evidence>